<keyword evidence="4" id="KW-1185">Reference proteome</keyword>
<proteinExistence type="predicted"/>
<dbReference type="SUPFAM" id="SSF56672">
    <property type="entry name" value="DNA/RNA polymerases"/>
    <property type="match status" value="1"/>
</dbReference>
<sequence>MERKIALVPLHKNAVAKAVQAAYSLQDLLKAVPEVYKSALHPHLKRIHNLASKELSLRQTVEELQRHQSAGTYPTFILNAIRDPALQFVKPFLDDLPNHADFPSLQVDVTNARNVMLDHSLLLKQKELDYLESAIIGDSDGWRNACLSVVQEQAAFVKATISEHLVEDREPEFYWSGRAMPGQILTDFSSIVGLHDVFITQVVYLAKLAEASRTSLLERKQDAKILADVEMTDGAGTSSHQSMEQLVADKVKTELRKALSKRKHHFLGICDAEKRVSDITTSSRKRFRQSSLPSVPWQIRTPEESGFETRKTFERSDPTTVTKGLETQEGPGAFSESKSCREEMTVTSFLASCPKGWKPWKLASYPDLYLDLSNQCRAKIAYSQLKVWEALTLRDAQPGVFKHPSIHLPRDVEYTLALNNKFILPRPIDTKDLQSAKEQLVRQVRLKWHFRDRSSPMFLPQFHVKSSTWDPPCAHHLIERGLSAAMQVIDVHVRRGLVDTQHRALTSGLTNWRKARQWLLDNSSMAKITDKNLGIAVFPTSWYMEGMQMLVSDKSTYKVIGPVDQPPKYLSESHQCRLLKDRLHHWDLEPQLEKFIRYKTRVQLPRLHGIPKVHKEPWKMRPIVPSHSWITTCVSQVVDFLCRPLLAKYPWVLISSKDFIVQLEKVRSKPSSATDDVWLVSGDVEAFYTNIPPSDCAFSVAEAYGKWNIAAEQGRPHPPSPEIIASMIGYVMDKNFFAFDGTIYKQTRGLAMGTPAAPVLANVYAASIEEQLPILKHARLLYYGRYLDDIFLMYKGSEEELKSFLAQVKLGSLTISWSYSQTTEHFLDVEVLRYKNTSMEVWTLATKLFVKPMNRHLYIPWSSAHPQHVKKAFVKAELTRFVILCSEMWYFADARRAFYSNLRRRGYPSRTLDVWFTQASYSQRMAFLTTFQAESHVDDMPLMLRGEYNPIWEYINVDEISKAAQKEWSKLKDQLPRTLQQKLIRSLRKSTCLGDLLNVSNLTALEQYYSETRNNSAASESAMPGTGLS</sequence>
<protein>
    <submittedName>
        <fullName evidence="3">Reverse transcriptase</fullName>
    </submittedName>
</protein>
<evidence type="ECO:0000313" key="4">
    <source>
        <dbReference type="Proteomes" id="UP000242877"/>
    </source>
</evidence>
<organism evidence="3 4">
    <name type="scientific">Ascosphaera apis ARSEF 7405</name>
    <dbReference type="NCBI Taxonomy" id="392613"/>
    <lineage>
        <taxon>Eukaryota</taxon>
        <taxon>Fungi</taxon>
        <taxon>Dikarya</taxon>
        <taxon>Ascomycota</taxon>
        <taxon>Pezizomycotina</taxon>
        <taxon>Eurotiomycetes</taxon>
        <taxon>Eurotiomycetidae</taxon>
        <taxon>Onygenales</taxon>
        <taxon>Ascosphaeraceae</taxon>
        <taxon>Ascosphaera</taxon>
    </lineage>
</organism>
<dbReference type="PANTHER" id="PTHR21301:SF10">
    <property type="entry name" value="REVERSE TRANSCRIPTASE DOMAIN-CONTAINING PROTEIN"/>
    <property type="match status" value="1"/>
</dbReference>
<reference evidence="3 4" key="1">
    <citation type="journal article" date="2016" name="Genome Biol. Evol.">
        <title>Divergent and convergent evolution of fungal pathogenicity.</title>
        <authorList>
            <person name="Shang Y."/>
            <person name="Xiao G."/>
            <person name="Zheng P."/>
            <person name="Cen K."/>
            <person name="Zhan S."/>
            <person name="Wang C."/>
        </authorList>
    </citation>
    <scope>NUCLEOTIDE SEQUENCE [LARGE SCALE GENOMIC DNA]</scope>
    <source>
        <strain evidence="3 4">ARSEF 7405</strain>
    </source>
</reference>
<gene>
    <name evidence="3" type="ORF">AAP_06439</name>
</gene>
<dbReference type="PANTHER" id="PTHR21301">
    <property type="entry name" value="REVERSE TRANSCRIPTASE"/>
    <property type="match status" value="1"/>
</dbReference>
<accession>A0A162HZF7</accession>
<dbReference type="InterPro" id="IPR043502">
    <property type="entry name" value="DNA/RNA_pol_sf"/>
</dbReference>
<keyword evidence="3" id="KW-0808">Transferase</keyword>
<name>A0A162HZF7_9EURO</name>
<evidence type="ECO:0000256" key="1">
    <source>
        <dbReference type="SAM" id="MobiDB-lite"/>
    </source>
</evidence>
<dbReference type="InterPro" id="IPR000477">
    <property type="entry name" value="RT_dom"/>
</dbReference>
<dbReference type="PROSITE" id="PS50878">
    <property type="entry name" value="RT_POL"/>
    <property type="match status" value="1"/>
</dbReference>
<dbReference type="EMBL" id="AZGZ01000068">
    <property type="protein sequence ID" value="KZZ86563.1"/>
    <property type="molecule type" value="Genomic_DNA"/>
</dbReference>
<comment type="caution">
    <text evidence="3">The sequence shown here is derived from an EMBL/GenBank/DDBJ whole genome shotgun (WGS) entry which is preliminary data.</text>
</comment>
<dbReference type="Pfam" id="PF26215">
    <property type="entry name" value="HTH_animal"/>
    <property type="match status" value="1"/>
</dbReference>
<feature type="domain" description="Reverse transcriptase" evidence="2">
    <location>
        <begin position="591"/>
        <end position="839"/>
    </location>
</feature>
<dbReference type="GO" id="GO:0003964">
    <property type="term" value="F:RNA-directed DNA polymerase activity"/>
    <property type="evidence" value="ECO:0007669"/>
    <property type="project" value="UniProtKB-KW"/>
</dbReference>
<evidence type="ECO:0000313" key="3">
    <source>
        <dbReference type="EMBL" id="KZZ86563.1"/>
    </source>
</evidence>
<keyword evidence="3" id="KW-0695">RNA-directed DNA polymerase</keyword>
<evidence type="ECO:0000259" key="2">
    <source>
        <dbReference type="PROSITE" id="PS50878"/>
    </source>
</evidence>
<dbReference type="AlphaFoldDB" id="A0A162HZF7"/>
<dbReference type="Proteomes" id="UP000242877">
    <property type="component" value="Unassembled WGS sequence"/>
</dbReference>
<keyword evidence="3" id="KW-0548">Nucleotidyltransferase</keyword>
<dbReference type="VEuPathDB" id="FungiDB:AAP_06439"/>
<dbReference type="OrthoDB" id="3599942at2759"/>
<dbReference type="InterPro" id="IPR058912">
    <property type="entry name" value="HTH_animal"/>
</dbReference>
<feature type="region of interest" description="Disordered" evidence="1">
    <location>
        <begin position="314"/>
        <end position="335"/>
    </location>
</feature>